<dbReference type="SUPFAM" id="SSF51182">
    <property type="entry name" value="RmlC-like cupins"/>
    <property type="match status" value="1"/>
</dbReference>
<evidence type="ECO:0000256" key="3">
    <source>
        <dbReference type="ARBA" id="ARBA00029741"/>
    </source>
</evidence>
<dbReference type="Gene3D" id="2.60.120.10">
    <property type="entry name" value="Jelly Rolls"/>
    <property type="match status" value="2"/>
</dbReference>
<evidence type="ECO:0000256" key="2">
    <source>
        <dbReference type="ARBA" id="ARBA00022833"/>
    </source>
</evidence>
<dbReference type="InterPro" id="IPR051804">
    <property type="entry name" value="Carb_Metab_Reg_Kinase/Isom"/>
</dbReference>
<evidence type="ECO:0000313" key="8">
    <source>
        <dbReference type="Proteomes" id="UP001477947"/>
    </source>
</evidence>
<sequence length="270" mass="31059">MTEILKIKPFYSEKIWGYEDWILSTHKNGHSIVQGKDINLVDYMGKELPILNKIIKADDTLSIQVHPGDEFARKYENDNGKTECWYILDAKKSATLVCGIKKGQNKESFEQVIKQGNLEEYLERINVKAGDMIYIPAGTVHAIEGGLKLIEVQQSSDVTYRLYDWGRDREVHIDKSLQVIDYEGKNKGGKIEDFKKLKTPYFTVEKIEVNSQHKDKVNTEEFHSYTVIDGSGEIVSNEERLKLEKEETIFIPFGIDYTIIGNIQLLKSYV</sequence>
<dbReference type="InterPro" id="IPR046457">
    <property type="entry name" value="PMI_typeI_cat"/>
</dbReference>
<evidence type="ECO:0000256" key="1">
    <source>
        <dbReference type="ARBA" id="ARBA00022723"/>
    </source>
</evidence>
<reference evidence="7 8" key="1">
    <citation type="submission" date="2024-04" db="EMBL/GenBank/DDBJ databases">
        <title>Isolation and characterization of novel acetogenic strains of the genera Terrisporobacter and Acetoanaerobium.</title>
        <authorList>
            <person name="Boeer T."/>
            <person name="Schueler M.A."/>
            <person name="Lueschen A."/>
            <person name="Eysell L."/>
            <person name="Droege J."/>
            <person name="Heinemann M."/>
            <person name="Engelhardt L."/>
            <person name="Basen M."/>
            <person name="Daniel R."/>
        </authorList>
    </citation>
    <scope>NUCLEOTIDE SEQUENCE [LARGE SCALE GENOMIC DNA]</scope>
    <source>
        <strain evidence="7 8">ELB</strain>
    </source>
</reference>
<keyword evidence="7" id="KW-0413">Isomerase</keyword>
<evidence type="ECO:0000256" key="4">
    <source>
        <dbReference type="ARBA" id="ARBA00030762"/>
    </source>
</evidence>
<proteinExistence type="predicted"/>
<dbReference type="InterPro" id="IPR011051">
    <property type="entry name" value="RmlC_Cupin_sf"/>
</dbReference>
<dbReference type="RefSeq" id="WP_343338311.1">
    <property type="nucleotide sequence ID" value="NZ_CP154622.1"/>
</dbReference>
<dbReference type="Pfam" id="PF20511">
    <property type="entry name" value="PMI_typeI_cat"/>
    <property type="match status" value="1"/>
</dbReference>
<keyword evidence="8" id="KW-1185">Reference proteome</keyword>
<dbReference type="PANTHER" id="PTHR42742:SF3">
    <property type="entry name" value="FRUCTOKINASE"/>
    <property type="match status" value="1"/>
</dbReference>
<accession>A0ABZ3F8M1</accession>
<dbReference type="Pfam" id="PF21621">
    <property type="entry name" value="MPI_cupin_dom"/>
    <property type="match status" value="1"/>
</dbReference>
<dbReference type="EMBL" id="CP154622">
    <property type="protein sequence ID" value="XAM40151.1"/>
    <property type="molecule type" value="Genomic_DNA"/>
</dbReference>
<dbReference type="GO" id="GO:0004476">
    <property type="term" value="F:mannose-6-phosphate isomerase activity"/>
    <property type="evidence" value="ECO:0007669"/>
    <property type="project" value="UniProtKB-EC"/>
</dbReference>
<gene>
    <name evidence="7" type="primary">manA</name>
    <name evidence="7" type="ORF">TPELB_04520</name>
</gene>
<dbReference type="PANTHER" id="PTHR42742">
    <property type="entry name" value="TRANSCRIPTIONAL REPRESSOR MPRA"/>
    <property type="match status" value="1"/>
</dbReference>
<feature type="domain" description="Phosphomannose isomerase type I catalytic" evidence="5">
    <location>
        <begin position="40"/>
        <end position="83"/>
    </location>
</feature>
<dbReference type="Proteomes" id="UP001477947">
    <property type="component" value="Chromosome"/>
</dbReference>
<dbReference type="InterPro" id="IPR014628">
    <property type="entry name" value="Man6P_isomerase_Firm_short"/>
</dbReference>
<keyword evidence="2" id="KW-0862">Zinc</keyword>
<feature type="domain" description="Mannose-6-phosphate isomerase cupin" evidence="6">
    <location>
        <begin position="196"/>
        <end position="270"/>
    </location>
</feature>
<dbReference type="CDD" id="cd07010">
    <property type="entry name" value="cupin_PMI_type_I_N_bac"/>
    <property type="match status" value="1"/>
</dbReference>
<dbReference type="PIRSF" id="PIRSF036894">
    <property type="entry name" value="PMI_Firm_short"/>
    <property type="match status" value="1"/>
</dbReference>
<protein>
    <recommendedName>
        <fullName evidence="3">Phosphohexomutase</fullName>
    </recommendedName>
    <alternativeName>
        <fullName evidence="4">Phosphomannose isomerase</fullName>
    </alternativeName>
</protein>
<dbReference type="InterPro" id="IPR049071">
    <property type="entry name" value="MPI_cupin_dom"/>
</dbReference>
<name>A0ABZ3F8M1_9FIRM</name>
<dbReference type="InterPro" id="IPR014710">
    <property type="entry name" value="RmlC-like_jellyroll"/>
</dbReference>
<evidence type="ECO:0000259" key="6">
    <source>
        <dbReference type="Pfam" id="PF21621"/>
    </source>
</evidence>
<evidence type="ECO:0000313" key="7">
    <source>
        <dbReference type="EMBL" id="XAM40151.1"/>
    </source>
</evidence>
<keyword evidence="1" id="KW-0479">Metal-binding</keyword>
<evidence type="ECO:0000259" key="5">
    <source>
        <dbReference type="Pfam" id="PF20511"/>
    </source>
</evidence>
<organism evidence="7 8">
    <name type="scientific">Terrisporobacter petrolearius</name>
    <dbReference type="NCBI Taxonomy" id="1460447"/>
    <lineage>
        <taxon>Bacteria</taxon>
        <taxon>Bacillati</taxon>
        <taxon>Bacillota</taxon>
        <taxon>Clostridia</taxon>
        <taxon>Peptostreptococcales</taxon>
        <taxon>Peptostreptococcaceae</taxon>
        <taxon>Terrisporobacter</taxon>
    </lineage>
</organism>